<evidence type="ECO:0000313" key="1">
    <source>
        <dbReference type="EMBL" id="MBD2180273.1"/>
    </source>
</evidence>
<proteinExistence type="predicted"/>
<dbReference type="PANTHER" id="PTHR34849:SF3">
    <property type="entry name" value="SSR2962 PROTEIN"/>
    <property type="match status" value="1"/>
</dbReference>
<protein>
    <submittedName>
        <fullName evidence="1">DUF433 domain-containing protein</fullName>
    </submittedName>
</protein>
<dbReference type="InterPro" id="IPR009057">
    <property type="entry name" value="Homeodomain-like_sf"/>
</dbReference>
<dbReference type="Gene3D" id="1.10.10.10">
    <property type="entry name" value="Winged helix-like DNA-binding domain superfamily/Winged helix DNA-binding domain"/>
    <property type="match status" value="1"/>
</dbReference>
<accession>A0A926VBG6</accession>
<dbReference type="Pfam" id="PF04255">
    <property type="entry name" value="DUF433"/>
    <property type="match status" value="1"/>
</dbReference>
<dbReference type="RefSeq" id="WP_190462278.1">
    <property type="nucleotide sequence ID" value="NZ_JACJPW010000006.1"/>
</dbReference>
<reference evidence="1" key="2">
    <citation type="submission" date="2020-08" db="EMBL/GenBank/DDBJ databases">
        <authorList>
            <person name="Chen M."/>
            <person name="Teng W."/>
            <person name="Zhao L."/>
            <person name="Hu C."/>
            <person name="Zhou Y."/>
            <person name="Han B."/>
            <person name="Song L."/>
            <person name="Shu W."/>
        </authorList>
    </citation>
    <scope>NUCLEOTIDE SEQUENCE</scope>
    <source>
        <strain evidence="1">FACHB-1375</strain>
    </source>
</reference>
<dbReference type="Proteomes" id="UP000641646">
    <property type="component" value="Unassembled WGS sequence"/>
</dbReference>
<organism evidence="1 2">
    <name type="scientific">Aerosakkonema funiforme FACHB-1375</name>
    <dbReference type="NCBI Taxonomy" id="2949571"/>
    <lineage>
        <taxon>Bacteria</taxon>
        <taxon>Bacillati</taxon>
        <taxon>Cyanobacteriota</taxon>
        <taxon>Cyanophyceae</taxon>
        <taxon>Oscillatoriophycideae</taxon>
        <taxon>Aerosakkonematales</taxon>
        <taxon>Aerosakkonemataceae</taxon>
        <taxon>Aerosakkonema</taxon>
    </lineage>
</organism>
<dbReference type="InterPro" id="IPR036388">
    <property type="entry name" value="WH-like_DNA-bd_sf"/>
</dbReference>
<sequence>MLGFDRITFNPRIMAGQACIRGMRVPVSLILNLVANGKTVAEIIEDYSYLEPEDIQQSLMYAAWLARYEIINERLAQVLNRFEEDLAAGAIISVKDEAFRVRRLPI</sequence>
<dbReference type="PANTHER" id="PTHR34849">
    <property type="entry name" value="SSL5025 PROTEIN"/>
    <property type="match status" value="1"/>
</dbReference>
<dbReference type="AlphaFoldDB" id="A0A926VBG6"/>
<dbReference type="EMBL" id="JACJPW010000006">
    <property type="protein sequence ID" value="MBD2180273.1"/>
    <property type="molecule type" value="Genomic_DNA"/>
</dbReference>
<keyword evidence="2" id="KW-1185">Reference proteome</keyword>
<dbReference type="SUPFAM" id="SSF46689">
    <property type="entry name" value="Homeodomain-like"/>
    <property type="match status" value="1"/>
</dbReference>
<name>A0A926VBG6_9CYAN</name>
<gene>
    <name evidence="1" type="ORF">H6G03_03945</name>
</gene>
<dbReference type="InterPro" id="IPR007367">
    <property type="entry name" value="DUF433"/>
</dbReference>
<evidence type="ECO:0000313" key="2">
    <source>
        <dbReference type="Proteomes" id="UP000641646"/>
    </source>
</evidence>
<comment type="caution">
    <text evidence="1">The sequence shown here is derived from an EMBL/GenBank/DDBJ whole genome shotgun (WGS) entry which is preliminary data.</text>
</comment>
<reference evidence="1" key="1">
    <citation type="journal article" date="2015" name="ISME J.">
        <title>Draft Genome Sequence of Streptomyces incarnatus NRRL8089, which Produces the Nucleoside Antibiotic Sinefungin.</title>
        <authorList>
            <person name="Oshima K."/>
            <person name="Hattori M."/>
            <person name="Shimizu H."/>
            <person name="Fukuda K."/>
            <person name="Nemoto M."/>
            <person name="Inagaki K."/>
            <person name="Tamura T."/>
        </authorList>
    </citation>
    <scope>NUCLEOTIDE SEQUENCE</scope>
    <source>
        <strain evidence="1">FACHB-1375</strain>
    </source>
</reference>